<evidence type="ECO:0000313" key="2">
    <source>
        <dbReference type="EMBL" id="MBB6440232.1"/>
    </source>
</evidence>
<dbReference type="EMBL" id="JACHEM010000049">
    <property type="protein sequence ID" value="MBB6440232.1"/>
    <property type="molecule type" value="Genomic_DNA"/>
</dbReference>
<dbReference type="Proteomes" id="UP000540423">
    <property type="component" value="Unassembled WGS sequence"/>
</dbReference>
<name>A0A7X0LTF8_9ACTN</name>
<dbReference type="GO" id="GO:0003677">
    <property type="term" value="F:DNA binding"/>
    <property type="evidence" value="ECO:0007669"/>
    <property type="project" value="InterPro"/>
</dbReference>
<dbReference type="SUPFAM" id="SSF47413">
    <property type="entry name" value="lambda repressor-like DNA-binding domains"/>
    <property type="match status" value="1"/>
</dbReference>
<evidence type="ECO:0000259" key="1">
    <source>
        <dbReference type="PROSITE" id="PS50943"/>
    </source>
</evidence>
<dbReference type="Gene3D" id="1.10.260.40">
    <property type="entry name" value="lambda repressor-like DNA-binding domains"/>
    <property type="match status" value="1"/>
</dbReference>
<dbReference type="RefSeq" id="WP_185036666.1">
    <property type="nucleotide sequence ID" value="NZ_BNBN01000010.1"/>
</dbReference>
<gene>
    <name evidence="2" type="ORF">HNQ79_006747</name>
</gene>
<accession>A0A7X0LTF8</accession>
<organism evidence="2 3">
    <name type="scientific">Streptomyces candidus</name>
    <dbReference type="NCBI Taxonomy" id="67283"/>
    <lineage>
        <taxon>Bacteria</taxon>
        <taxon>Bacillati</taxon>
        <taxon>Actinomycetota</taxon>
        <taxon>Actinomycetes</taxon>
        <taxon>Kitasatosporales</taxon>
        <taxon>Streptomycetaceae</taxon>
        <taxon>Streptomyces</taxon>
    </lineage>
</organism>
<proteinExistence type="predicted"/>
<dbReference type="SMART" id="SM00530">
    <property type="entry name" value="HTH_XRE"/>
    <property type="match status" value="1"/>
</dbReference>
<dbReference type="PROSITE" id="PS50943">
    <property type="entry name" value="HTH_CROC1"/>
    <property type="match status" value="1"/>
</dbReference>
<sequence length="73" mass="8549">MPDDKWIIDARRRVGDRVRVRRIYKNLTQERLAELTGINRSTIQRIEAGNDAKVGHLLRIARALDMLPRELLD</sequence>
<dbReference type="CDD" id="cd00093">
    <property type="entry name" value="HTH_XRE"/>
    <property type="match status" value="1"/>
</dbReference>
<feature type="domain" description="HTH cro/C1-type" evidence="1">
    <location>
        <begin position="18"/>
        <end position="71"/>
    </location>
</feature>
<reference evidence="2 3" key="1">
    <citation type="submission" date="2020-08" db="EMBL/GenBank/DDBJ databases">
        <title>Genomic Encyclopedia of Type Strains, Phase IV (KMG-IV): sequencing the most valuable type-strain genomes for metagenomic binning, comparative biology and taxonomic classification.</title>
        <authorList>
            <person name="Goeker M."/>
        </authorList>
    </citation>
    <scope>NUCLEOTIDE SEQUENCE [LARGE SCALE GENOMIC DNA]</scope>
    <source>
        <strain evidence="2 3">DSM 40141</strain>
    </source>
</reference>
<dbReference type="AlphaFoldDB" id="A0A7X0LTF8"/>
<protein>
    <submittedName>
        <fullName evidence="2">Transcriptional regulator with XRE-family HTH domain</fullName>
    </submittedName>
</protein>
<evidence type="ECO:0000313" key="3">
    <source>
        <dbReference type="Proteomes" id="UP000540423"/>
    </source>
</evidence>
<dbReference type="InterPro" id="IPR010982">
    <property type="entry name" value="Lambda_DNA-bd_dom_sf"/>
</dbReference>
<dbReference type="Pfam" id="PF01381">
    <property type="entry name" value="HTH_3"/>
    <property type="match status" value="1"/>
</dbReference>
<dbReference type="InterPro" id="IPR001387">
    <property type="entry name" value="Cro/C1-type_HTH"/>
</dbReference>
<keyword evidence="3" id="KW-1185">Reference proteome</keyword>
<comment type="caution">
    <text evidence="2">The sequence shown here is derived from an EMBL/GenBank/DDBJ whole genome shotgun (WGS) entry which is preliminary data.</text>
</comment>